<dbReference type="AlphaFoldDB" id="A0A0H1R4U4"/>
<evidence type="ECO:0000256" key="11">
    <source>
        <dbReference type="ARBA" id="ARBA00022741"/>
    </source>
</evidence>
<organism evidence="20 21">
    <name type="scientific">Microvirga vignae</name>
    <dbReference type="NCBI Taxonomy" id="1225564"/>
    <lineage>
        <taxon>Bacteria</taxon>
        <taxon>Pseudomonadati</taxon>
        <taxon>Pseudomonadota</taxon>
        <taxon>Alphaproteobacteria</taxon>
        <taxon>Hyphomicrobiales</taxon>
        <taxon>Methylobacteriaceae</taxon>
        <taxon>Microvirga</taxon>
    </lineage>
</organism>
<dbReference type="InterPro" id="IPR036890">
    <property type="entry name" value="HATPase_C_sf"/>
</dbReference>
<evidence type="ECO:0000256" key="17">
    <source>
        <dbReference type="SAM" id="Phobius"/>
    </source>
</evidence>
<comment type="catalytic activity">
    <reaction evidence="1">
        <text>ATP + protein L-histidine = ADP + protein N-phospho-L-histidine.</text>
        <dbReference type="EC" id="2.7.13.3"/>
    </reaction>
</comment>
<dbReference type="GO" id="GO:0004673">
    <property type="term" value="F:protein histidine kinase activity"/>
    <property type="evidence" value="ECO:0007669"/>
    <property type="project" value="UniProtKB-EC"/>
</dbReference>
<evidence type="ECO:0000313" key="20">
    <source>
        <dbReference type="EMBL" id="KLK89786.1"/>
    </source>
</evidence>
<keyword evidence="9" id="KW-0808">Transferase</keyword>
<dbReference type="SMART" id="SM00091">
    <property type="entry name" value="PAS"/>
    <property type="match status" value="1"/>
</dbReference>
<dbReference type="NCBIfam" id="TIGR00229">
    <property type="entry name" value="sensory_box"/>
    <property type="match status" value="1"/>
</dbReference>
<dbReference type="PATRIC" id="fig|1225564.3.peg.611"/>
<evidence type="ECO:0000256" key="15">
    <source>
        <dbReference type="ARBA" id="ARBA00023026"/>
    </source>
</evidence>
<keyword evidence="14" id="KW-0157">Chromophore</keyword>
<evidence type="ECO:0000256" key="6">
    <source>
        <dbReference type="ARBA" id="ARBA00022606"/>
    </source>
</evidence>
<feature type="domain" description="PAS" evidence="18">
    <location>
        <begin position="349"/>
        <end position="393"/>
    </location>
</feature>
<keyword evidence="10" id="KW-0677">Repeat</keyword>
<keyword evidence="17" id="KW-0472">Membrane</keyword>
<dbReference type="Pfam" id="PF13426">
    <property type="entry name" value="PAS_9"/>
    <property type="match status" value="1"/>
</dbReference>
<dbReference type="STRING" id="1225564.AA309_29420"/>
<evidence type="ECO:0000313" key="21">
    <source>
        <dbReference type="Proteomes" id="UP000035489"/>
    </source>
</evidence>
<evidence type="ECO:0000256" key="14">
    <source>
        <dbReference type="ARBA" id="ARBA00022991"/>
    </source>
</evidence>
<evidence type="ECO:0000259" key="19">
    <source>
        <dbReference type="PROSITE" id="PS50113"/>
    </source>
</evidence>
<keyword evidence="17" id="KW-1133">Transmembrane helix</keyword>
<keyword evidence="4" id="KW-0600">Photoreceptor protein</keyword>
<keyword evidence="13" id="KW-0067">ATP-binding</keyword>
<protein>
    <recommendedName>
        <fullName evidence="3">Blue-light-activated histidine kinase</fullName>
        <ecNumber evidence="2">2.7.13.3</ecNumber>
    </recommendedName>
</protein>
<keyword evidence="7" id="KW-0285">Flavoprotein</keyword>
<dbReference type="PROSITE" id="PS50112">
    <property type="entry name" value="PAS"/>
    <property type="match status" value="1"/>
</dbReference>
<comment type="caution">
    <text evidence="20">The sequence shown here is derived from an EMBL/GenBank/DDBJ whole genome shotgun (WGS) entry which is preliminary data.</text>
</comment>
<dbReference type="InterPro" id="IPR011102">
    <property type="entry name" value="Sig_transdc_His_kinase_HWE"/>
</dbReference>
<dbReference type="SUPFAM" id="SSF55874">
    <property type="entry name" value="ATPase domain of HSP90 chaperone/DNA topoisomerase II/histidine kinase"/>
    <property type="match status" value="1"/>
</dbReference>
<dbReference type="PANTHER" id="PTHR41523">
    <property type="entry name" value="TWO-COMPONENT SYSTEM SENSOR PROTEIN"/>
    <property type="match status" value="1"/>
</dbReference>
<evidence type="ECO:0000256" key="12">
    <source>
        <dbReference type="ARBA" id="ARBA00022777"/>
    </source>
</evidence>
<reference evidence="20 21" key="1">
    <citation type="submission" date="2015-05" db="EMBL/GenBank/DDBJ databases">
        <title>Draft genome sequence of Microvirga vignae strain BR3299, a novel nitrogen fixing bacteria isolated from Brazil semi-aired region.</title>
        <authorList>
            <person name="Zilli J.E."/>
            <person name="Passos S.R."/>
            <person name="Leite J."/>
            <person name="Baldani J.I."/>
            <person name="Xavier G.R."/>
            <person name="Rumjaneck N.G."/>
            <person name="Simoes-Araujo J.L."/>
        </authorList>
    </citation>
    <scope>NUCLEOTIDE SEQUENCE [LARGE SCALE GENOMIC DNA]</scope>
    <source>
        <strain evidence="20 21">BR3299</strain>
    </source>
</reference>
<keyword evidence="5" id="KW-0597">Phosphoprotein</keyword>
<keyword evidence="11" id="KW-0547">Nucleotide-binding</keyword>
<dbReference type="InterPro" id="IPR001610">
    <property type="entry name" value="PAC"/>
</dbReference>
<accession>A0A0H1R4U4</accession>
<dbReference type="SMART" id="SM00911">
    <property type="entry name" value="HWE_HK"/>
    <property type="match status" value="1"/>
</dbReference>
<evidence type="ECO:0000256" key="3">
    <source>
        <dbReference type="ARBA" id="ARBA00021740"/>
    </source>
</evidence>
<evidence type="ECO:0000256" key="16">
    <source>
        <dbReference type="ARBA" id="ARBA00023170"/>
    </source>
</evidence>
<keyword evidence="12" id="KW-0418">Kinase</keyword>
<evidence type="ECO:0000256" key="1">
    <source>
        <dbReference type="ARBA" id="ARBA00000085"/>
    </source>
</evidence>
<dbReference type="InterPro" id="IPR035965">
    <property type="entry name" value="PAS-like_dom_sf"/>
</dbReference>
<dbReference type="Gene3D" id="3.30.565.10">
    <property type="entry name" value="Histidine kinase-like ATPase, C-terminal domain"/>
    <property type="match status" value="1"/>
</dbReference>
<evidence type="ECO:0000256" key="8">
    <source>
        <dbReference type="ARBA" id="ARBA00022643"/>
    </source>
</evidence>
<dbReference type="SMART" id="SM00086">
    <property type="entry name" value="PAC"/>
    <property type="match status" value="1"/>
</dbReference>
<keyword evidence="6" id="KW-0716">Sensory transduction</keyword>
<evidence type="ECO:0000256" key="13">
    <source>
        <dbReference type="ARBA" id="ARBA00022840"/>
    </source>
</evidence>
<evidence type="ECO:0000256" key="9">
    <source>
        <dbReference type="ARBA" id="ARBA00022679"/>
    </source>
</evidence>
<evidence type="ECO:0000259" key="18">
    <source>
        <dbReference type="PROSITE" id="PS50112"/>
    </source>
</evidence>
<feature type="transmembrane region" description="Helical" evidence="17">
    <location>
        <begin position="6"/>
        <end position="24"/>
    </location>
</feature>
<keyword evidence="17" id="KW-0812">Transmembrane</keyword>
<name>A0A0H1R4U4_9HYPH</name>
<keyword evidence="16" id="KW-0675">Receptor</keyword>
<feature type="domain" description="PAC" evidence="19">
    <location>
        <begin position="423"/>
        <end position="475"/>
    </location>
</feature>
<dbReference type="GO" id="GO:0005524">
    <property type="term" value="F:ATP binding"/>
    <property type="evidence" value="ECO:0007669"/>
    <property type="project" value="UniProtKB-KW"/>
</dbReference>
<evidence type="ECO:0000256" key="5">
    <source>
        <dbReference type="ARBA" id="ARBA00022553"/>
    </source>
</evidence>
<proteinExistence type="predicted"/>
<dbReference type="CDD" id="cd18774">
    <property type="entry name" value="PDC2_HK_sensor"/>
    <property type="match status" value="1"/>
</dbReference>
<dbReference type="EC" id="2.7.13.3" evidence="2"/>
<dbReference type="SUPFAM" id="SSF55785">
    <property type="entry name" value="PYP-like sensor domain (PAS domain)"/>
    <property type="match status" value="1"/>
</dbReference>
<evidence type="ECO:0000256" key="4">
    <source>
        <dbReference type="ARBA" id="ARBA00022543"/>
    </source>
</evidence>
<dbReference type="GO" id="GO:0009881">
    <property type="term" value="F:photoreceptor activity"/>
    <property type="evidence" value="ECO:0007669"/>
    <property type="project" value="UniProtKB-KW"/>
</dbReference>
<dbReference type="EMBL" id="LCYG01000121">
    <property type="protein sequence ID" value="KLK89786.1"/>
    <property type="molecule type" value="Genomic_DNA"/>
</dbReference>
<dbReference type="Gene3D" id="3.30.450.20">
    <property type="entry name" value="PAS domain"/>
    <property type="match status" value="2"/>
</dbReference>
<dbReference type="Gene3D" id="6.10.340.10">
    <property type="match status" value="1"/>
</dbReference>
<evidence type="ECO:0000256" key="7">
    <source>
        <dbReference type="ARBA" id="ARBA00022630"/>
    </source>
</evidence>
<keyword evidence="15" id="KW-0843">Virulence</keyword>
<evidence type="ECO:0000256" key="10">
    <source>
        <dbReference type="ARBA" id="ARBA00022737"/>
    </source>
</evidence>
<keyword evidence="8" id="KW-0288">FMN</keyword>
<dbReference type="Proteomes" id="UP000035489">
    <property type="component" value="Unassembled WGS sequence"/>
</dbReference>
<dbReference type="PANTHER" id="PTHR41523:SF7">
    <property type="entry name" value="HISTIDINE KINASE"/>
    <property type="match status" value="1"/>
</dbReference>
<dbReference type="InterPro" id="IPR000700">
    <property type="entry name" value="PAS-assoc_C"/>
</dbReference>
<sequence>MLAFGIAPILPVLVFGLVLVWWFADAESGRYERDARDAAQRIISAADRELTGVLATARALAASESLVDGNYEAFYRRALVTLRSLSPERFDVYAIVVRDRTGQQVVNTRFPWGTPLPEGANLQIDEEVIQTRRPFIQDLFVGPVSDETVVYVHVPVLKDDQVTHVLSVALEPKRFAELLQAQSLPADWTAAIIDRADRIIARARLHETFVGKLATEDLRRNAVADEGVWEGVTQEGFPVLAAYARSKLSGWKAAVGVQKETIQRPLKRSLWTIATLGLALIGLSCLLALWLGRRIINPVQALADQARVLGTGAPVVPLETGLREIDDVDRALSTASSELRQREASLRASEGRLRATQENAAVGIAEVDQEGCFVYVNEARCQLTGHAREELLGLHFTHANDGIELTTDCELFQRQVAGELDVYTIEKRHTRKDGAKGWTRVFSSAVRDDLGRFLYAVRIVEDVTERKRAEERQKLLIDELNHRVKNTLATVQSLAWQSLRQGLPPEVARERFEARLLALSRAHNLLNESGWEAASLRKILKVELEPYGTELQRYVLEGPDVDLPPRVAVALGMAVHELATNAIKHGALSVPDGRVLVEWSAEAQDGGTALGITWRESGGPRVELPASTGFGTRMLKQIIQRELMGGLDMQYRAEGLIYQISILVGEAAGAEDKAMEHRR</sequence>
<dbReference type="CDD" id="cd00130">
    <property type="entry name" value="PAS"/>
    <property type="match status" value="1"/>
</dbReference>
<dbReference type="PROSITE" id="PS50113">
    <property type="entry name" value="PAC"/>
    <property type="match status" value="1"/>
</dbReference>
<keyword evidence="21" id="KW-1185">Reference proteome</keyword>
<dbReference type="Pfam" id="PF07536">
    <property type="entry name" value="HWE_HK"/>
    <property type="match status" value="1"/>
</dbReference>
<feature type="transmembrane region" description="Helical" evidence="17">
    <location>
        <begin position="269"/>
        <end position="291"/>
    </location>
</feature>
<dbReference type="InterPro" id="IPR000014">
    <property type="entry name" value="PAS"/>
</dbReference>
<evidence type="ECO:0000256" key="2">
    <source>
        <dbReference type="ARBA" id="ARBA00012438"/>
    </source>
</evidence>
<gene>
    <name evidence="20" type="ORF">AA309_29420</name>
</gene>